<dbReference type="Proteomes" id="UP001500427">
    <property type="component" value="Unassembled WGS sequence"/>
</dbReference>
<evidence type="ECO:0000313" key="1">
    <source>
        <dbReference type="EMBL" id="GAA5033319.1"/>
    </source>
</evidence>
<name>A0ABP9JIV0_9MICO</name>
<keyword evidence="2" id="KW-1185">Reference proteome</keyword>
<proteinExistence type="predicted"/>
<gene>
    <name evidence="1" type="ORF">GCM10023258_33120</name>
</gene>
<sequence>MNVSTLNCHIRTPRAATQTYGKLAVVVVAGSEDGVRHIGAVCFQALNDVGFTIPGGK</sequence>
<evidence type="ECO:0000313" key="2">
    <source>
        <dbReference type="Proteomes" id="UP001500427"/>
    </source>
</evidence>
<protein>
    <submittedName>
        <fullName evidence="1">Uncharacterized protein</fullName>
    </submittedName>
</protein>
<comment type="caution">
    <text evidence="1">The sequence shown here is derived from an EMBL/GenBank/DDBJ whole genome shotgun (WGS) entry which is preliminary data.</text>
</comment>
<organism evidence="1 2">
    <name type="scientific">Terrabacter aeriphilus</name>
    <dbReference type="NCBI Taxonomy" id="515662"/>
    <lineage>
        <taxon>Bacteria</taxon>
        <taxon>Bacillati</taxon>
        <taxon>Actinomycetota</taxon>
        <taxon>Actinomycetes</taxon>
        <taxon>Micrococcales</taxon>
        <taxon>Intrasporangiaceae</taxon>
        <taxon>Terrabacter</taxon>
    </lineage>
</organism>
<dbReference type="EMBL" id="BAABIW010000021">
    <property type="protein sequence ID" value="GAA5033319.1"/>
    <property type="molecule type" value="Genomic_DNA"/>
</dbReference>
<accession>A0ABP9JIV0</accession>
<reference evidence="2" key="1">
    <citation type="journal article" date="2019" name="Int. J. Syst. Evol. Microbiol.">
        <title>The Global Catalogue of Microorganisms (GCM) 10K type strain sequencing project: providing services to taxonomists for standard genome sequencing and annotation.</title>
        <authorList>
            <consortium name="The Broad Institute Genomics Platform"/>
            <consortium name="The Broad Institute Genome Sequencing Center for Infectious Disease"/>
            <person name="Wu L."/>
            <person name="Ma J."/>
        </authorList>
    </citation>
    <scope>NUCLEOTIDE SEQUENCE [LARGE SCALE GENOMIC DNA]</scope>
    <source>
        <strain evidence="2">JCM 17687</strain>
    </source>
</reference>